<dbReference type="InterPro" id="IPR036565">
    <property type="entry name" value="Mur-like_cat_sf"/>
</dbReference>
<dbReference type="Pfam" id="PF02875">
    <property type="entry name" value="Mur_ligase_C"/>
    <property type="match status" value="1"/>
</dbReference>
<dbReference type="InterPro" id="IPR004101">
    <property type="entry name" value="Mur_ligase_C"/>
</dbReference>
<dbReference type="Gene3D" id="3.90.190.20">
    <property type="entry name" value="Mur ligase, C-terminal domain"/>
    <property type="match status" value="1"/>
</dbReference>
<name>A0ABR7Q252_9BURK</name>
<accession>A0ABR7Q252</accession>
<evidence type="ECO:0000259" key="4">
    <source>
        <dbReference type="Pfam" id="PF02875"/>
    </source>
</evidence>
<dbReference type="PANTHER" id="PTHR43024:SF1">
    <property type="entry name" value="UDP-N-ACETYLMURAMOYL-TRIPEPTIDE--D-ALANYL-D-ALANINE LIGASE"/>
    <property type="match status" value="1"/>
</dbReference>
<keyword evidence="2" id="KW-0547">Nucleotide-binding</keyword>
<evidence type="ECO:0000256" key="2">
    <source>
        <dbReference type="ARBA" id="ARBA00022741"/>
    </source>
</evidence>
<dbReference type="Pfam" id="PF08245">
    <property type="entry name" value="Mur_ligase_M"/>
    <property type="match status" value="1"/>
</dbReference>
<reference evidence="6 7" key="1">
    <citation type="submission" date="2019-09" db="EMBL/GenBank/DDBJ databases">
        <title>Paraburkholderia podalyriae sp. nov., A South African Podalyria-associated rhizobium.</title>
        <authorList>
            <person name="Mavima L."/>
            <person name="Beukes C.W."/>
            <person name="Palmer M."/>
            <person name="De Meyer S.E."/>
            <person name="James E.K."/>
            <person name="Maluk M."/>
            <person name="Avontuur J.R."/>
            <person name="Chan W.Y."/>
            <person name="Venter S.N."/>
            <person name="Steenkamp E.T."/>
        </authorList>
    </citation>
    <scope>NUCLEOTIDE SEQUENCE [LARGE SCALE GENOMIC DNA]</scope>
    <source>
        <strain evidence="6 7">WC7.3b</strain>
    </source>
</reference>
<dbReference type="InterPro" id="IPR013221">
    <property type="entry name" value="Mur_ligase_cen"/>
</dbReference>
<dbReference type="EMBL" id="VZQQ01000122">
    <property type="protein sequence ID" value="MBC8752622.1"/>
    <property type="molecule type" value="Genomic_DNA"/>
</dbReference>
<protein>
    <submittedName>
        <fullName evidence="6">Glutamate ligase</fullName>
    </submittedName>
</protein>
<feature type="domain" description="Mur ligase central" evidence="5">
    <location>
        <begin position="680"/>
        <end position="864"/>
    </location>
</feature>
<dbReference type="SUPFAM" id="SSF48208">
    <property type="entry name" value="Six-hairpin glycosidases"/>
    <property type="match status" value="1"/>
</dbReference>
<evidence type="ECO:0000313" key="6">
    <source>
        <dbReference type="EMBL" id="MBC8752622.1"/>
    </source>
</evidence>
<evidence type="ECO:0000259" key="5">
    <source>
        <dbReference type="Pfam" id="PF08245"/>
    </source>
</evidence>
<dbReference type="PANTHER" id="PTHR43024">
    <property type="entry name" value="UDP-N-ACETYLMURAMOYL-TRIPEPTIDE--D-ALANYL-D-ALANINE LIGASE"/>
    <property type="match status" value="1"/>
</dbReference>
<feature type="domain" description="Mur ligase C-terminal" evidence="4">
    <location>
        <begin position="898"/>
        <end position="1011"/>
    </location>
</feature>
<evidence type="ECO:0000256" key="1">
    <source>
        <dbReference type="ARBA" id="ARBA00022598"/>
    </source>
</evidence>
<dbReference type="Proteomes" id="UP000736373">
    <property type="component" value="Unassembled WGS sequence"/>
</dbReference>
<gene>
    <name evidence="6" type="ORF">F6X42_41480</name>
</gene>
<keyword evidence="7" id="KW-1185">Reference proteome</keyword>
<dbReference type="Gene3D" id="3.40.1190.10">
    <property type="entry name" value="Mur-like, catalytic domain"/>
    <property type="match status" value="1"/>
</dbReference>
<keyword evidence="1 6" id="KW-0436">Ligase</keyword>
<comment type="caution">
    <text evidence="6">The sequence shown here is derived from an EMBL/GenBank/DDBJ whole genome shotgun (WGS) entry which is preliminary data.</text>
</comment>
<evidence type="ECO:0000256" key="3">
    <source>
        <dbReference type="ARBA" id="ARBA00022840"/>
    </source>
</evidence>
<dbReference type="SUPFAM" id="SSF53244">
    <property type="entry name" value="MurD-like peptide ligases, peptide-binding domain"/>
    <property type="match status" value="1"/>
</dbReference>
<proteinExistence type="predicted"/>
<dbReference type="InterPro" id="IPR008928">
    <property type="entry name" value="6-hairpin_glycosidase_sf"/>
</dbReference>
<dbReference type="InterPro" id="IPR051046">
    <property type="entry name" value="MurCDEF_CellWall_CoF430Synth"/>
</dbReference>
<dbReference type="SUPFAM" id="SSF53623">
    <property type="entry name" value="MurD-like peptide ligases, catalytic domain"/>
    <property type="match status" value="1"/>
</dbReference>
<sequence>MSPTAFTPADFPALFARLRSVVEPQVDPLAAPWPTIVLFFSWSDGQRRADVVSATAPTFAQAWDVGMERVAEAAGTTGGDVRWLRVDWVESVEVMTWETLRDRLEQTKRNYFRCGLSLDSSFRHAFLETELNANAMLYGGAAQAHAVVNTKNFERYAAIRHQLANVDFADAREVYVFSARGAFTSLQSQEVHLLHGTGLNAGRRIIEHLEPGDVAALVASGSRYLAGQVQQGGRFNYGWHPCFDRAIGTYNNLRHASSVYAMLEAWEVTGDNDLKIAIDAALHYLVNELIMPVELPSGAWAAFLVDAQAEIKLGGNGVCLLALVKYSQLTGSGEYLTLLEQLATGILFMQDADTGEFSHVLNYPDLSMKQAFRIIYYDGEAAFGLMRLYGLTGDARWLEAVEKAFGHFIEAKHWKAHDHWLSYCVNELTRHKPLEAYYKFGIQNFAGYLDFVIGRVTTFPTLLELMTAAEQMISRLQQQPEMEHLLAGVDLDKFFHALHARAQRLLNGHFWPELAMYFANPGRITGGFFIRHHAFRIRIDDVEHYLSGFVAYLNYLNAQQASVSSTPGREWSASVIQSVTRGTWLTPPPSGWTASGLCIYVPTMQAGNIVVARVREGDRGIPLPVIRQMRTRPVGVITSDPDVQAQLNDFPVLHVADTGEAILAMGAYARQQMSGAVLAVTGSAGKTTLVAMLSDALNAYGQTAASAFNANLPHGLSWNLASINWDTPHVVLEVAVGNMRKSALIARPDISIFTNIQPAHLGKSSTITDIARTKSMIFRGMSAGSTVILNRDMLEWDTVYQAAMERDLKIVTYGTTAESDFQLVDHDAARQSATVRIKGRNITYPIGAAGLHMALNSVAVLAAVLALNYSLEPAIERIARFAALSGRGEELELTLDGRHLTVVDHAYNANPGSMQAALEHLRDMKPARRRVAVLGEMAELGPEAPMLHADLAAVVERCAIDRVYVMGDLYIDFWERLPAACRGRHTNSLDELKSALHEELVDEDLVLLKGSNSTGIHHIVAWMKACAQKQAVLTASKPTGNTPSQA</sequence>
<dbReference type="InterPro" id="IPR036615">
    <property type="entry name" value="Mur_ligase_C_dom_sf"/>
</dbReference>
<organism evidence="6 7">
    <name type="scientific">Paraburkholderia podalyriae</name>
    <dbReference type="NCBI Taxonomy" id="1938811"/>
    <lineage>
        <taxon>Bacteria</taxon>
        <taxon>Pseudomonadati</taxon>
        <taxon>Pseudomonadota</taxon>
        <taxon>Betaproteobacteria</taxon>
        <taxon>Burkholderiales</taxon>
        <taxon>Burkholderiaceae</taxon>
        <taxon>Paraburkholderia</taxon>
    </lineage>
</organism>
<dbReference type="RefSeq" id="WP_187639463.1">
    <property type="nucleotide sequence ID" value="NZ_VZQQ01000122.1"/>
</dbReference>
<evidence type="ECO:0000313" key="7">
    <source>
        <dbReference type="Proteomes" id="UP000736373"/>
    </source>
</evidence>
<dbReference type="GO" id="GO:0016874">
    <property type="term" value="F:ligase activity"/>
    <property type="evidence" value="ECO:0007669"/>
    <property type="project" value="UniProtKB-KW"/>
</dbReference>
<keyword evidence="3" id="KW-0067">ATP-binding</keyword>